<dbReference type="EMBL" id="JABBNT010000004">
    <property type="protein sequence ID" value="NMM45671.1"/>
    <property type="molecule type" value="Genomic_DNA"/>
</dbReference>
<reference evidence="1 2" key="1">
    <citation type="submission" date="2020-04" db="EMBL/GenBank/DDBJ databases">
        <title>Rhodospirillaceae bacterium KN72 isolated from deep sea.</title>
        <authorList>
            <person name="Zhang D.-C."/>
        </authorList>
    </citation>
    <scope>NUCLEOTIDE SEQUENCE [LARGE SCALE GENOMIC DNA]</scope>
    <source>
        <strain evidence="1 2">KN72</strain>
    </source>
</reference>
<comment type="caution">
    <text evidence="1">The sequence shown here is derived from an EMBL/GenBank/DDBJ whole genome shotgun (WGS) entry which is preliminary data.</text>
</comment>
<evidence type="ECO:0000313" key="1">
    <source>
        <dbReference type="EMBL" id="NMM45671.1"/>
    </source>
</evidence>
<dbReference type="RefSeq" id="WP_169626059.1">
    <property type="nucleotide sequence ID" value="NZ_JABBNT010000004.1"/>
</dbReference>
<accession>A0A7Y0E1W2</accession>
<dbReference type="InterPro" id="IPR029063">
    <property type="entry name" value="SAM-dependent_MTases_sf"/>
</dbReference>
<dbReference type="Pfam" id="PF13489">
    <property type="entry name" value="Methyltransf_23"/>
    <property type="match status" value="1"/>
</dbReference>
<keyword evidence="1" id="KW-0489">Methyltransferase</keyword>
<dbReference type="GO" id="GO:0008168">
    <property type="term" value="F:methyltransferase activity"/>
    <property type="evidence" value="ECO:0007669"/>
    <property type="project" value="UniProtKB-KW"/>
</dbReference>
<dbReference type="AlphaFoldDB" id="A0A7Y0E1W2"/>
<dbReference type="Proteomes" id="UP000539372">
    <property type="component" value="Unassembled WGS sequence"/>
</dbReference>
<dbReference type="Gene3D" id="3.40.50.150">
    <property type="entry name" value="Vaccinia Virus protein VP39"/>
    <property type="match status" value="1"/>
</dbReference>
<keyword evidence="1" id="KW-0808">Transferase</keyword>
<gene>
    <name evidence="1" type="ORF">HH303_14335</name>
</gene>
<name>A0A7Y0E1W2_9PROT</name>
<organism evidence="1 2">
    <name type="scientific">Pacificispira spongiicola</name>
    <dbReference type="NCBI Taxonomy" id="2729598"/>
    <lineage>
        <taxon>Bacteria</taxon>
        <taxon>Pseudomonadati</taxon>
        <taxon>Pseudomonadota</taxon>
        <taxon>Alphaproteobacteria</taxon>
        <taxon>Rhodospirillales</taxon>
        <taxon>Rhodospirillaceae</taxon>
        <taxon>Pacificispira</taxon>
    </lineage>
</organism>
<proteinExistence type="predicted"/>
<keyword evidence="2" id="KW-1185">Reference proteome</keyword>
<protein>
    <submittedName>
        <fullName evidence="1">Class I SAM-dependent methyltransferase</fullName>
    </submittedName>
</protein>
<dbReference type="SUPFAM" id="SSF53335">
    <property type="entry name" value="S-adenosyl-L-methionine-dependent methyltransferases"/>
    <property type="match status" value="1"/>
</dbReference>
<evidence type="ECO:0000313" key="2">
    <source>
        <dbReference type="Proteomes" id="UP000539372"/>
    </source>
</evidence>
<sequence length="228" mass="25402">MTDASPFYDTWHIDPAREASMGDAHAPMWRHFIDSIPERDFATRTVMDFGCNRGGFLHLLHALRPFRRGVGIDIATASIQVAEATKGTLPLTFAATTDLSPWANSIDIAFSYEVIYLLPDLSEHANALYNTLRDGGVYYAVTGCHTGSPLWSVWRTLLAETSNAPVQDRAPDDFAKAFLDAGFSVSAKRFGYAGFIPADNDRTYYPSLLDALDYPSDHKLLFRLEKRT</sequence>
<dbReference type="GO" id="GO:0032259">
    <property type="term" value="P:methylation"/>
    <property type="evidence" value="ECO:0007669"/>
    <property type="project" value="UniProtKB-KW"/>
</dbReference>